<evidence type="ECO:0000313" key="2">
    <source>
        <dbReference type="EMBL" id="MEJ5220151.1"/>
    </source>
</evidence>
<gene>
    <name evidence="2" type="ORF">WG622_17990</name>
</gene>
<accession>A0ABU8QL65</accession>
<name>A0ABU8QL65_9RHOB</name>
<evidence type="ECO:0000256" key="1">
    <source>
        <dbReference type="SAM" id="MobiDB-lite"/>
    </source>
</evidence>
<feature type="compositionally biased region" description="Basic and acidic residues" evidence="1">
    <location>
        <begin position="16"/>
        <end position="28"/>
    </location>
</feature>
<dbReference type="RefSeq" id="WP_339404763.1">
    <property type="nucleotide sequence ID" value="NZ_JBBGAZ010000018.1"/>
</dbReference>
<organism evidence="2 3">
    <name type="scientific">Cognatishimia coralii</name>
    <dbReference type="NCBI Taxonomy" id="3083254"/>
    <lineage>
        <taxon>Bacteria</taxon>
        <taxon>Pseudomonadati</taxon>
        <taxon>Pseudomonadota</taxon>
        <taxon>Alphaproteobacteria</taxon>
        <taxon>Rhodobacterales</taxon>
        <taxon>Paracoccaceae</taxon>
        <taxon>Cognatishimia</taxon>
    </lineage>
</organism>
<evidence type="ECO:0000313" key="3">
    <source>
        <dbReference type="Proteomes" id="UP001368270"/>
    </source>
</evidence>
<feature type="compositionally biased region" description="Basic residues" evidence="1">
    <location>
        <begin position="62"/>
        <end position="71"/>
    </location>
</feature>
<proteinExistence type="predicted"/>
<feature type="region of interest" description="Disordered" evidence="1">
    <location>
        <begin position="1"/>
        <end position="75"/>
    </location>
</feature>
<reference evidence="2 3" key="1">
    <citation type="submission" date="2024-03" db="EMBL/GenBank/DDBJ databases">
        <title>Cognatishimia coralii sp. nov., a marine bacterium isolated from coral surrounding seawater.</title>
        <authorList>
            <person name="Liu X."/>
            <person name="Liu S."/>
            <person name="Sun H."/>
            <person name="Zhang Y."/>
        </authorList>
    </citation>
    <scope>NUCLEOTIDE SEQUENCE [LARGE SCALE GENOMIC DNA]</scope>
    <source>
        <strain evidence="2 3">D5M38</strain>
    </source>
</reference>
<sequence>MAGQKGAFENALAEIDNTKSKSVRETKPKPAPKPSTNVEQKEAPKAAPRKAVASSSEDSASGKRRKKKRATKTVPFSQRVDNDVVNYFYDIANQEDWTMNSTLRRAAKALAESRGDNLSMKVKDEL</sequence>
<comment type="caution">
    <text evidence="2">The sequence shown here is derived from an EMBL/GenBank/DDBJ whole genome shotgun (WGS) entry which is preliminary data.</text>
</comment>
<protein>
    <submittedName>
        <fullName evidence="2">Uncharacterized protein</fullName>
    </submittedName>
</protein>
<dbReference type="EMBL" id="JBBGAZ010000018">
    <property type="protein sequence ID" value="MEJ5220151.1"/>
    <property type="molecule type" value="Genomic_DNA"/>
</dbReference>
<dbReference type="Proteomes" id="UP001368270">
    <property type="component" value="Unassembled WGS sequence"/>
</dbReference>
<keyword evidence="3" id="KW-1185">Reference proteome</keyword>